<dbReference type="Pfam" id="PF01258">
    <property type="entry name" value="zf-dskA_traR"/>
    <property type="match status" value="1"/>
</dbReference>
<keyword evidence="2" id="KW-0863">Zinc-finger</keyword>
<name>A0ABW7U015_9NOCA</name>
<evidence type="ECO:0000256" key="4">
    <source>
        <dbReference type="PROSITE-ProRule" id="PRU00510"/>
    </source>
</evidence>
<keyword evidence="1" id="KW-0479">Metal-binding</keyword>
<reference evidence="7 8" key="1">
    <citation type="submission" date="2024-10" db="EMBL/GenBank/DDBJ databases">
        <title>The Natural Products Discovery Center: Release of the First 8490 Sequenced Strains for Exploring Actinobacteria Biosynthetic Diversity.</title>
        <authorList>
            <person name="Kalkreuter E."/>
            <person name="Kautsar S.A."/>
            <person name="Yang D."/>
            <person name="Bader C.D."/>
            <person name="Teijaro C.N."/>
            <person name="Fluegel L."/>
            <person name="Davis C.M."/>
            <person name="Simpson J.R."/>
            <person name="Lauterbach L."/>
            <person name="Steele A.D."/>
            <person name="Gui C."/>
            <person name="Meng S."/>
            <person name="Li G."/>
            <person name="Viehrig K."/>
            <person name="Ye F."/>
            <person name="Su P."/>
            <person name="Kiefer A.F."/>
            <person name="Nichols A."/>
            <person name="Cepeda A.J."/>
            <person name="Yan W."/>
            <person name="Fan B."/>
            <person name="Jiang Y."/>
            <person name="Adhikari A."/>
            <person name="Zheng C.-J."/>
            <person name="Schuster L."/>
            <person name="Cowan T.M."/>
            <person name="Smanski M.J."/>
            <person name="Chevrette M.G."/>
            <person name="De Carvalho L.P.S."/>
            <person name="Shen B."/>
        </authorList>
    </citation>
    <scope>NUCLEOTIDE SEQUENCE [LARGE SCALE GENOMIC DNA]</scope>
    <source>
        <strain evidence="7 8">NPDC020568</strain>
    </source>
</reference>
<accession>A0ABW7U015</accession>
<keyword evidence="3" id="KW-0862">Zinc</keyword>
<proteinExistence type="predicted"/>
<evidence type="ECO:0000256" key="1">
    <source>
        <dbReference type="ARBA" id="ARBA00022723"/>
    </source>
</evidence>
<sequence length="90" mass="10145">MAAAARQALADIDETLTLITRGRYGRCRRCHTEIPIQLLQTIPTTQWCLNCRRHLPAFNGSRPTPGQLPRTPSRTRHHDQTAGRATLACR</sequence>
<keyword evidence="8" id="KW-1185">Reference proteome</keyword>
<dbReference type="Proteomes" id="UP001611263">
    <property type="component" value="Unassembled WGS sequence"/>
</dbReference>
<dbReference type="PROSITE" id="PS51128">
    <property type="entry name" value="ZF_DKSA_2"/>
    <property type="match status" value="1"/>
</dbReference>
<evidence type="ECO:0000313" key="8">
    <source>
        <dbReference type="Proteomes" id="UP001611263"/>
    </source>
</evidence>
<evidence type="ECO:0000256" key="2">
    <source>
        <dbReference type="ARBA" id="ARBA00022771"/>
    </source>
</evidence>
<dbReference type="PANTHER" id="PTHR33823">
    <property type="entry name" value="RNA POLYMERASE-BINDING TRANSCRIPTION FACTOR DKSA-RELATED"/>
    <property type="match status" value="1"/>
</dbReference>
<dbReference type="InterPro" id="IPR000962">
    <property type="entry name" value="Znf_DskA_TraR"/>
</dbReference>
<feature type="domain" description="Zinc finger DksA/TraR C4-type" evidence="6">
    <location>
        <begin position="22"/>
        <end position="52"/>
    </location>
</feature>
<comment type="caution">
    <text evidence="7">The sequence shown here is derived from an EMBL/GenBank/DDBJ whole genome shotgun (WGS) entry which is preliminary data.</text>
</comment>
<dbReference type="PANTHER" id="PTHR33823:SF4">
    <property type="entry name" value="GENERAL STRESS PROTEIN 16O"/>
    <property type="match status" value="1"/>
</dbReference>
<dbReference type="RefSeq" id="WP_374760426.1">
    <property type="nucleotide sequence ID" value="NZ_JBIRUQ010000017.1"/>
</dbReference>
<dbReference type="SUPFAM" id="SSF57716">
    <property type="entry name" value="Glucocorticoid receptor-like (DNA-binding domain)"/>
    <property type="match status" value="1"/>
</dbReference>
<gene>
    <name evidence="7" type="ORF">ACH4WX_32160</name>
</gene>
<evidence type="ECO:0000256" key="5">
    <source>
        <dbReference type="SAM" id="MobiDB-lite"/>
    </source>
</evidence>
<evidence type="ECO:0000256" key="3">
    <source>
        <dbReference type="ARBA" id="ARBA00022833"/>
    </source>
</evidence>
<protein>
    <submittedName>
        <fullName evidence="7">TraR/DksA C4-type zinc finger protein</fullName>
    </submittedName>
</protein>
<dbReference type="EMBL" id="JBIRUQ010000017">
    <property type="protein sequence ID" value="MFI1465388.1"/>
    <property type="molecule type" value="Genomic_DNA"/>
</dbReference>
<feature type="zinc finger region" description="dksA C4-type" evidence="4">
    <location>
        <begin position="27"/>
        <end position="51"/>
    </location>
</feature>
<dbReference type="Gene3D" id="1.20.120.910">
    <property type="entry name" value="DksA, coiled-coil domain"/>
    <property type="match status" value="1"/>
</dbReference>
<organism evidence="7 8">
    <name type="scientific">Nocardia carnea</name>
    <dbReference type="NCBI Taxonomy" id="37328"/>
    <lineage>
        <taxon>Bacteria</taxon>
        <taxon>Bacillati</taxon>
        <taxon>Actinomycetota</taxon>
        <taxon>Actinomycetes</taxon>
        <taxon>Mycobacteriales</taxon>
        <taxon>Nocardiaceae</taxon>
        <taxon>Nocardia</taxon>
    </lineage>
</organism>
<evidence type="ECO:0000313" key="7">
    <source>
        <dbReference type="EMBL" id="MFI1465388.1"/>
    </source>
</evidence>
<feature type="region of interest" description="Disordered" evidence="5">
    <location>
        <begin position="59"/>
        <end position="90"/>
    </location>
</feature>
<evidence type="ECO:0000259" key="6">
    <source>
        <dbReference type="Pfam" id="PF01258"/>
    </source>
</evidence>